<dbReference type="PANTHER" id="PTHR48078">
    <property type="entry name" value="THREONINE DEHYDRATASE, MITOCHONDRIAL-RELATED"/>
    <property type="match status" value="1"/>
</dbReference>
<evidence type="ECO:0000313" key="5">
    <source>
        <dbReference type="EMBL" id="POY37799.1"/>
    </source>
</evidence>
<dbReference type="GO" id="GO:0030170">
    <property type="term" value="F:pyridoxal phosphate binding"/>
    <property type="evidence" value="ECO:0007669"/>
    <property type="project" value="InterPro"/>
</dbReference>
<accession>A0A2S5A659</accession>
<dbReference type="GO" id="GO:0004794">
    <property type="term" value="F:threonine deaminase activity"/>
    <property type="evidence" value="ECO:0007669"/>
    <property type="project" value="TreeGrafter"/>
</dbReference>
<dbReference type="Proteomes" id="UP000236893">
    <property type="component" value="Unassembled WGS sequence"/>
</dbReference>
<dbReference type="InterPro" id="IPR000634">
    <property type="entry name" value="Ser/Thr_deHydtase_PyrdxlP-BS"/>
</dbReference>
<feature type="domain" description="Tryptophan synthase beta chain-like PALP" evidence="4">
    <location>
        <begin position="65"/>
        <end position="357"/>
    </location>
</feature>
<dbReference type="EMBL" id="PQVF01000003">
    <property type="protein sequence ID" value="POY37799.1"/>
    <property type="molecule type" value="Genomic_DNA"/>
</dbReference>
<proteinExistence type="predicted"/>
<dbReference type="PANTHER" id="PTHR48078:SF6">
    <property type="entry name" value="L-THREONINE DEHYDRATASE CATABOLIC TDCB"/>
    <property type="match status" value="1"/>
</dbReference>
<gene>
    <name evidence="5" type="ORF">C3K47_04500</name>
</gene>
<dbReference type="RefSeq" id="WP_103787930.1">
    <property type="nucleotide sequence ID" value="NZ_PQVF01000003.1"/>
</dbReference>
<keyword evidence="6" id="KW-1185">Reference proteome</keyword>
<dbReference type="InterPro" id="IPR036052">
    <property type="entry name" value="TrpB-like_PALP_sf"/>
</dbReference>
<dbReference type="GO" id="GO:0009097">
    <property type="term" value="P:isoleucine biosynthetic process"/>
    <property type="evidence" value="ECO:0007669"/>
    <property type="project" value="TreeGrafter"/>
</dbReference>
<evidence type="ECO:0000313" key="6">
    <source>
        <dbReference type="Proteomes" id="UP000236893"/>
    </source>
</evidence>
<dbReference type="PROSITE" id="PS00165">
    <property type="entry name" value="DEHYDRATASE_SER_THR"/>
    <property type="match status" value="1"/>
</dbReference>
<comment type="caution">
    <text evidence="5">The sequence shown here is derived from an EMBL/GenBank/DDBJ whole genome shotgun (WGS) entry which is preliminary data.</text>
</comment>
<evidence type="ECO:0000256" key="1">
    <source>
        <dbReference type="ARBA" id="ARBA00001933"/>
    </source>
</evidence>
<reference evidence="5 6" key="1">
    <citation type="submission" date="2018-01" db="EMBL/GenBank/DDBJ databases">
        <authorList>
            <person name="Gaut B.S."/>
            <person name="Morton B.R."/>
            <person name="Clegg M.T."/>
            <person name="Duvall M.R."/>
        </authorList>
    </citation>
    <scope>NUCLEOTIDE SEQUENCE [LARGE SCALE GENOMIC DNA]</scope>
    <source>
        <strain evidence="5 6">HR-AV</strain>
    </source>
</reference>
<keyword evidence="2" id="KW-0663">Pyridoxal phosphate</keyword>
<dbReference type="Gene3D" id="3.40.50.1100">
    <property type="match status" value="2"/>
</dbReference>
<name>A0A2S5A659_9SPHI</name>
<keyword evidence="3" id="KW-0456">Lyase</keyword>
<evidence type="ECO:0000256" key="3">
    <source>
        <dbReference type="ARBA" id="ARBA00023239"/>
    </source>
</evidence>
<evidence type="ECO:0000256" key="2">
    <source>
        <dbReference type="ARBA" id="ARBA00022898"/>
    </source>
</evidence>
<comment type="cofactor">
    <cofactor evidence="1">
        <name>pyridoxal 5'-phosphate</name>
        <dbReference type="ChEBI" id="CHEBI:597326"/>
    </cofactor>
</comment>
<dbReference type="GO" id="GO:0003941">
    <property type="term" value="F:L-serine ammonia-lyase activity"/>
    <property type="evidence" value="ECO:0007669"/>
    <property type="project" value="TreeGrafter"/>
</dbReference>
<dbReference type="CDD" id="cd01563">
    <property type="entry name" value="Thr-synth_1"/>
    <property type="match status" value="1"/>
</dbReference>
<dbReference type="AlphaFoldDB" id="A0A2S5A659"/>
<dbReference type="GO" id="GO:0006565">
    <property type="term" value="P:L-serine catabolic process"/>
    <property type="evidence" value="ECO:0007669"/>
    <property type="project" value="TreeGrafter"/>
</dbReference>
<sequence length="373" mass="41089">MLQFICSVTGKKYPVNIPRWRSNDGHLLDLEFEAKFDLEKIKDRKPNLWRYLEALPITNENSIVSFEEGFTPLIPIDFDGKQAFIKQEQLFSTGSYKDRGATVLMSFVKELGIKKVIQDSSGNAGCAIAAYAAKANINCRIYLPADTAEAKIAQMRMYGTEIERVPGSREDTAAAALKAAGSTFYASHCYNPFFYQGTKTFAYEVCEQLGWTAPDAVVVPAGNGTLLIGCYIGFNDLLKAGIIDKLPKIIAVQAEACSPLSQAFNKSLNTYNEVPTKQTLAEGIAIATPVRGNQLLKMVLETKGKFYSVTEEEIKDSLLYCGKMGYYIEPTSAATIAGLRKYLTEQPAELVVSLFTGHGLKSTDKILKILKES</sequence>
<dbReference type="Pfam" id="PF00291">
    <property type="entry name" value="PALP"/>
    <property type="match status" value="1"/>
</dbReference>
<dbReference type="OrthoDB" id="9778118at2"/>
<organism evidence="5 6">
    <name type="scientific">Solitalea longa</name>
    <dbReference type="NCBI Taxonomy" id="2079460"/>
    <lineage>
        <taxon>Bacteria</taxon>
        <taxon>Pseudomonadati</taxon>
        <taxon>Bacteroidota</taxon>
        <taxon>Sphingobacteriia</taxon>
        <taxon>Sphingobacteriales</taxon>
        <taxon>Sphingobacteriaceae</taxon>
        <taxon>Solitalea</taxon>
    </lineage>
</organism>
<dbReference type="SUPFAM" id="SSF53686">
    <property type="entry name" value="Tryptophan synthase beta subunit-like PLP-dependent enzymes"/>
    <property type="match status" value="1"/>
</dbReference>
<dbReference type="GO" id="GO:0006567">
    <property type="term" value="P:L-threonine catabolic process"/>
    <property type="evidence" value="ECO:0007669"/>
    <property type="project" value="TreeGrafter"/>
</dbReference>
<dbReference type="InterPro" id="IPR001926">
    <property type="entry name" value="TrpB-like_PALP"/>
</dbReference>
<dbReference type="InterPro" id="IPR050147">
    <property type="entry name" value="Ser/Thr_Dehydratase"/>
</dbReference>
<protein>
    <submittedName>
        <fullName evidence="5">Threonine synthase</fullName>
    </submittedName>
</protein>
<evidence type="ECO:0000259" key="4">
    <source>
        <dbReference type="Pfam" id="PF00291"/>
    </source>
</evidence>